<accession>A0A0C3APR3</accession>
<dbReference type="HOGENOM" id="CLU_1409297_0_0_1"/>
<proteinExistence type="predicted"/>
<reference evidence="2 3" key="1">
    <citation type="submission" date="2014-04" db="EMBL/GenBank/DDBJ databases">
        <authorList>
            <consortium name="DOE Joint Genome Institute"/>
            <person name="Kuo A."/>
            <person name="Tarkka M."/>
            <person name="Buscot F."/>
            <person name="Kohler A."/>
            <person name="Nagy L.G."/>
            <person name="Floudas D."/>
            <person name="Copeland A."/>
            <person name="Barry K.W."/>
            <person name="Cichocki N."/>
            <person name="Veneault-Fourrey C."/>
            <person name="LaButti K."/>
            <person name="Lindquist E.A."/>
            <person name="Lipzen A."/>
            <person name="Lundell T."/>
            <person name="Morin E."/>
            <person name="Murat C."/>
            <person name="Sun H."/>
            <person name="Tunlid A."/>
            <person name="Henrissat B."/>
            <person name="Grigoriev I.V."/>
            <person name="Hibbett D.S."/>
            <person name="Martin F."/>
            <person name="Nordberg H.P."/>
            <person name="Cantor M.N."/>
            <person name="Hua S.X."/>
        </authorList>
    </citation>
    <scope>NUCLEOTIDE SEQUENCE [LARGE SCALE GENOMIC DNA]</scope>
    <source>
        <strain evidence="2 3">F 1598</strain>
    </source>
</reference>
<dbReference type="Proteomes" id="UP000054166">
    <property type="component" value="Unassembled WGS sequence"/>
</dbReference>
<sequence length="193" mass="21096">MAEAIAAGLTVAAVKGGVQLIRTPATKLTQTKANADYAHKLVSRNTQGMPEAICQKIFTDFRLLTAEVDRRKAAGDKQLKNIYKVSAWRTSKELEKRSRKLLADATTSSQQAAEERAKAYYKGLAAETIPEEFTPDATTGEHLPDEHQPSTRNIAIQTLPSSKLPLGQEQEQSEVSTSSTRTMQFNDVACSGE</sequence>
<protein>
    <submittedName>
        <fullName evidence="2">Uncharacterized protein</fullName>
    </submittedName>
</protein>
<name>A0A0C3APR3_PILCF</name>
<keyword evidence="3" id="KW-1185">Reference proteome</keyword>
<organism evidence="2 3">
    <name type="scientific">Piloderma croceum (strain F 1598)</name>
    <dbReference type="NCBI Taxonomy" id="765440"/>
    <lineage>
        <taxon>Eukaryota</taxon>
        <taxon>Fungi</taxon>
        <taxon>Dikarya</taxon>
        <taxon>Basidiomycota</taxon>
        <taxon>Agaricomycotina</taxon>
        <taxon>Agaricomycetes</taxon>
        <taxon>Agaricomycetidae</taxon>
        <taxon>Atheliales</taxon>
        <taxon>Atheliaceae</taxon>
        <taxon>Piloderma</taxon>
    </lineage>
</organism>
<evidence type="ECO:0000313" key="3">
    <source>
        <dbReference type="Proteomes" id="UP000054166"/>
    </source>
</evidence>
<feature type="compositionally biased region" description="Polar residues" evidence="1">
    <location>
        <begin position="150"/>
        <end position="161"/>
    </location>
</feature>
<feature type="compositionally biased region" description="Low complexity" evidence="1">
    <location>
        <begin position="168"/>
        <end position="182"/>
    </location>
</feature>
<gene>
    <name evidence="2" type="ORF">PILCRDRAFT_13117</name>
</gene>
<evidence type="ECO:0000256" key="1">
    <source>
        <dbReference type="SAM" id="MobiDB-lite"/>
    </source>
</evidence>
<dbReference type="AlphaFoldDB" id="A0A0C3APR3"/>
<evidence type="ECO:0000313" key="2">
    <source>
        <dbReference type="EMBL" id="KIM75908.1"/>
    </source>
</evidence>
<dbReference type="EMBL" id="KN833040">
    <property type="protein sequence ID" value="KIM75908.1"/>
    <property type="molecule type" value="Genomic_DNA"/>
</dbReference>
<reference evidence="3" key="2">
    <citation type="submission" date="2015-01" db="EMBL/GenBank/DDBJ databases">
        <title>Evolutionary Origins and Diversification of the Mycorrhizal Mutualists.</title>
        <authorList>
            <consortium name="DOE Joint Genome Institute"/>
            <consortium name="Mycorrhizal Genomics Consortium"/>
            <person name="Kohler A."/>
            <person name="Kuo A."/>
            <person name="Nagy L.G."/>
            <person name="Floudas D."/>
            <person name="Copeland A."/>
            <person name="Barry K.W."/>
            <person name="Cichocki N."/>
            <person name="Veneault-Fourrey C."/>
            <person name="LaButti K."/>
            <person name="Lindquist E.A."/>
            <person name="Lipzen A."/>
            <person name="Lundell T."/>
            <person name="Morin E."/>
            <person name="Murat C."/>
            <person name="Riley R."/>
            <person name="Ohm R."/>
            <person name="Sun H."/>
            <person name="Tunlid A."/>
            <person name="Henrissat B."/>
            <person name="Grigoriev I.V."/>
            <person name="Hibbett D.S."/>
            <person name="Martin F."/>
        </authorList>
    </citation>
    <scope>NUCLEOTIDE SEQUENCE [LARGE SCALE GENOMIC DNA]</scope>
    <source>
        <strain evidence="3">F 1598</strain>
    </source>
</reference>
<dbReference type="InParanoid" id="A0A0C3APR3"/>
<feature type="region of interest" description="Disordered" evidence="1">
    <location>
        <begin position="134"/>
        <end position="193"/>
    </location>
</feature>